<keyword evidence="4" id="KW-1003">Cell membrane</keyword>
<dbReference type="InterPro" id="IPR003661">
    <property type="entry name" value="HisK_dim/P_dom"/>
</dbReference>
<evidence type="ECO:0000256" key="12">
    <source>
        <dbReference type="ARBA" id="ARBA00022989"/>
    </source>
</evidence>
<dbReference type="PIRSF" id="PIRSF036431">
    <property type="entry name" value="STHK_DctB"/>
    <property type="match status" value="1"/>
</dbReference>
<evidence type="ECO:0000256" key="3">
    <source>
        <dbReference type="ARBA" id="ARBA00012438"/>
    </source>
</evidence>
<dbReference type="PANTHER" id="PTHR43065">
    <property type="entry name" value="SENSOR HISTIDINE KINASE"/>
    <property type="match status" value="1"/>
</dbReference>
<dbReference type="SUPFAM" id="SSF55874">
    <property type="entry name" value="ATPase domain of HSP90 chaperone/DNA topoisomerase II/histidine kinase"/>
    <property type="match status" value="1"/>
</dbReference>
<keyword evidence="21" id="KW-1185">Reference proteome</keyword>
<comment type="catalytic activity">
    <reaction evidence="1">
        <text>ATP + protein L-histidine = ADP + protein N-phospho-L-histidine.</text>
        <dbReference type="EC" id="2.7.13.3"/>
    </reaction>
</comment>
<evidence type="ECO:0000256" key="14">
    <source>
        <dbReference type="ARBA" id="ARBA00023136"/>
    </source>
</evidence>
<evidence type="ECO:0000256" key="11">
    <source>
        <dbReference type="ARBA" id="ARBA00022840"/>
    </source>
</evidence>
<feature type="coiled-coil region" evidence="17">
    <location>
        <begin position="316"/>
        <end position="360"/>
    </location>
</feature>
<dbReference type="FunFam" id="1.10.287.130:FF:000049">
    <property type="entry name" value="C4-dicarboxylate transport sensor protein DctB"/>
    <property type="match status" value="1"/>
</dbReference>
<evidence type="ECO:0000256" key="16">
    <source>
        <dbReference type="ARBA" id="ARBA00073143"/>
    </source>
</evidence>
<evidence type="ECO:0000256" key="9">
    <source>
        <dbReference type="ARBA" id="ARBA00022741"/>
    </source>
</evidence>
<dbReference type="SUPFAM" id="SSF103190">
    <property type="entry name" value="Sensory domain-like"/>
    <property type="match status" value="1"/>
</dbReference>
<keyword evidence="9" id="KW-0547">Nucleotide-binding</keyword>
<keyword evidence="10 20" id="KW-0418">Kinase</keyword>
<dbReference type="InterPro" id="IPR017055">
    <property type="entry name" value="Sig_transdc_His_kinase_DctB"/>
</dbReference>
<dbReference type="InterPro" id="IPR005467">
    <property type="entry name" value="His_kinase_dom"/>
</dbReference>
<keyword evidence="8 18" id="KW-0812">Transmembrane</keyword>
<dbReference type="InterPro" id="IPR036890">
    <property type="entry name" value="HATPase_C_sf"/>
</dbReference>
<dbReference type="EMBL" id="FRCB01000005">
    <property type="protein sequence ID" value="SHM16849.1"/>
    <property type="molecule type" value="Genomic_DNA"/>
</dbReference>
<dbReference type="PANTHER" id="PTHR43065:SF46">
    <property type="entry name" value="C4-DICARBOXYLATE TRANSPORT SENSOR PROTEIN DCTB"/>
    <property type="match status" value="1"/>
</dbReference>
<proteinExistence type="predicted"/>
<evidence type="ECO:0000256" key="7">
    <source>
        <dbReference type="ARBA" id="ARBA00022679"/>
    </source>
</evidence>
<keyword evidence="11" id="KW-0067">ATP-binding</keyword>
<dbReference type="Pfam" id="PF02518">
    <property type="entry name" value="HATPase_c"/>
    <property type="match status" value="1"/>
</dbReference>
<dbReference type="EC" id="2.7.13.3" evidence="3"/>
<feature type="transmembrane region" description="Helical" evidence="18">
    <location>
        <begin position="20"/>
        <end position="42"/>
    </location>
</feature>
<dbReference type="Gene3D" id="3.30.565.10">
    <property type="entry name" value="Histidine kinase-like ATPase, C-terminal domain"/>
    <property type="match status" value="1"/>
</dbReference>
<evidence type="ECO:0000313" key="20">
    <source>
        <dbReference type="EMBL" id="SHM16849.1"/>
    </source>
</evidence>
<comment type="function">
    <text evidence="15">Member of the two-component regulatory system DctB/DctD involved in the transport of C4-dicarboxylates. DctB functions as a membrane-associated protein kinase that phosphorylates DctD in response to environmental signals.</text>
</comment>
<dbReference type="RefSeq" id="WP_007815627.1">
    <property type="nucleotide sequence ID" value="NZ_FRCB01000005.1"/>
</dbReference>
<keyword evidence="6" id="KW-0597">Phosphoprotein</keyword>
<evidence type="ECO:0000256" key="10">
    <source>
        <dbReference type="ARBA" id="ARBA00022777"/>
    </source>
</evidence>
<dbReference type="CDD" id="cd18773">
    <property type="entry name" value="PDC1_HK_sensor"/>
    <property type="match status" value="1"/>
</dbReference>
<dbReference type="Gene3D" id="3.30.450.20">
    <property type="entry name" value="PAS domain"/>
    <property type="match status" value="2"/>
</dbReference>
<keyword evidence="14 18" id="KW-0472">Membrane</keyword>
<dbReference type="PROSITE" id="PS50109">
    <property type="entry name" value="HIS_KIN"/>
    <property type="match status" value="1"/>
</dbReference>
<feature type="domain" description="Histidine kinase" evidence="19">
    <location>
        <begin position="369"/>
        <end position="579"/>
    </location>
</feature>
<protein>
    <recommendedName>
        <fullName evidence="16">C4-dicarboxylate transport sensor protein DctB</fullName>
        <ecNumber evidence="3">2.7.13.3</ecNumber>
    </recommendedName>
</protein>
<evidence type="ECO:0000256" key="1">
    <source>
        <dbReference type="ARBA" id="ARBA00000085"/>
    </source>
</evidence>
<evidence type="ECO:0000256" key="17">
    <source>
        <dbReference type="SAM" id="Coils"/>
    </source>
</evidence>
<dbReference type="InterPro" id="IPR003594">
    <property type="entry name" value="HATPase_dom"/>
</dbReference>
<evidence type="ECO:0000256" key="15">
    <source>
        <dbReference type="ARBA" id="ARBA00059004"/>
    </source>
</evidence>
<dbReference type="CDD" id="cd00082">
    <property type="entry name" value="HisKA"/>
    <property type="match status" value="1"/>
</dbReference>
<evidence type="ECO:0000256" key="8">
    <source>
        <dbReference type="ARBA" id="ARBA00022692"/>
    </source>
</evidence>
<dbReference type="GO" id="GO:0005524">
    <property type="term" value="F:ATP binding"/>
    <property type="evidence" value="ECO:0007669"/>
    <property type="project" value="UniProtKB-KW"/>
</dbReference>
<sequence>MSKKRPSARLKVSNTTTWRLRLVFIVLVALAVAVVFVTNRLLTDRFTESTRNRAELRLVLYSGNLLSELRQNAIVPQLLARDPSLILALESGDFSQSSQRLISFLDEIGAASLTLLDRDGRAVAVTDRNLLGKNHRQAPYYVDALRSRDTVFKVLEDETGAYRFTYSRRVERQNQVLGVIVVEVDLAKYERAWSGISDAVLVTDSEGRIILATEPRWRGLSEEEALRREPVDTAIERAIQATAGWTALPADAYVRGEAVMRVEGRVAFRGWRIASFTTYASVREKVNGFLALEIMGFAILLALAFWVLNRRTTLRMALFQRESAELRALNVRLQREIAERERVQENLAVAEQTLAQSSKLAALGEMSAAVSHELNQPLAAMKTYLAGARLLLNRNRPDEALSSFQRIDDLIERMGSITRQLKSYARQSGDTFAPVNLGDALSSALSMMEPQLRQRHVNITRTLPEEPVLVMADRVRVEQVMINLLRNAMDATEGTDDASIDILLAAGETAVLTVRDNGHGIEDFDNLFEPFYTTKQPGDGVGLGLAISSGIVNDLGGRLTARNASGGGAVFEVQLPILTEETRAAE</sequence>
<dbReference type="InterPro" id="IPR036097">
    <property type="entry name" value="HisK_dim/P_sf"/>
</dbReference>
<dbReference type="SUPFAM" id="SSF47384">
    <property type="entry name" value="Homodimeric domain of signal transducing histidine kinase"/>
    <property type="match status" value="1"/>
</dbReference>
<dbReference type="GO" id="GO:0000155">
    <property type="term" value="F:phosphorelay sensor kinase activity"/>
    <property type="evidence" value="ECO:0007669"/>
    <property type="project" value="InterPro"/>
</dbReference>
<reference evidence="20 21" key="1">
    <citation type="submission" date="2016-11" db="EMBL/GenBank/DDBJ databases">
        <authorList>
            <person name="Varghese N."/>
            <person name="Submissions S."/>
        </authorList>
    </citation>
    <scope>NUCLEOTIDE SEQUENCE [LARGE SCALE GENOMIC DNA]</scope>
    <source>
        <strain evidence="20 21">DSM 28249</strain>
    </source>
</reference>
<evidence type="ECO:0000256" key="13">
    <source>
        <dbReference type="ARBA" id="ARBA00023012"/>
    </source>
</evidence>
<evidence type="ECO:0000259" key="19">
    <source>
        <dbReference type="PROSITE" id="PS50109"/>
    </source>
</evidence>
<dbReference type="Gene3D" id="1.10.287.130">
    <property type="match status" value="1"/>
</dbReference>
<dbReference type="Pfam" id="PF00512">
    <property type="entry name" value="HisKA"/>
    <property type="match status" value="1"/>
</dbReference>
<comment type="subcellular location">
    <subcellularLocation>
        <location evidence="2">Cell inner membrane</location>
        <topology evidence="2">Multi-pass membrane protein</topology>
    </subcellularLocation>
</comment>
<evidence type="ECO:0000256" key="6">
    <source>
        <dbReference type="ARBA" id="ARBA00022553"/>
    </source>
</evidence>
<dbReference type="PRINTS" id="PR00344">
    <property type="entry name" value="BCTRLSENSOR"/>
</dbReference>
<dbReference type="InterPro" id="IPR029151">
    <property type="entry name" value="Sensor-like_sf"/>
</dbReference>
<evidence type="ECO:0000256" key="4">
    <source>
        <dbReference type="ARBA" id="ARBA00022475"/>
    </source>
</evidence>
<evidence type="ECO:0000256" key="18">
    <source>
        <dbReference type="SAM" id="Phobius"/>
    </source>
</evidence>
<dbReference type="AlphaFoldDB" id="A0A1M7GLT8"/>
<dbReference type="SMART" id="SM00388">
    <property type="entry name" value="HisKA"/>
    <property type="match status" value="1"/>
</dbReference>
<accession>A0A1M7GLT8</accession>
<evidence type="ECO:0000313" key="21">
    <source>
        <dbReference type="Proteomes" id="UP000322545"/>
    </source>
</evidence>
<keyword evidence="12 18" id="KW-1133">Transmembrane helix</keyword>
<keyword evidence="13" id="KW-0902">Two-component regulatory system</keyword>
<evidence type="ECO:0000256" key="2">
    <source>
        <dbReference type="ARBA" id="ARBA00004429"/>
    </source>
</evidence>
<evidence type="ECO:0000256" key="5">
    <source>
        <dbReference type="ARBA" id="ARBA00022519"/>
    </source>
</evidence>
<dbReference type="InterPro" id="IPR004358">
    <property type="entry name" value="Sig_transdc_His_kin-like_C"/>
</dbReference>
<name>A0A1M7GLT8_9RHOB</name>
<dbReference type="Proteomes" id="UP000322545">
    <property type="component" value="Unassembled WGS sequence"/>
</dbReference>
<keyword evidence="7" id="KW-0808">Transferase</keyword>
<dbReference type="SMART" id="SM00387">
    <property type="entry name" value="HATPase_c"/>
    <property type="match status" value="1"/>
</dbReference>
<feature type="transmembrane region" description="Helical" evidence="18">
    <location>
        <begin position="288"/>
        <end position="308"/>
    </location>
</feature>
<keyword evidence="17" id="KW-0175">Coiled coil</keyword>
<dbReference type="GO" id="GO:0005886">
    <property type="term" value="C:plasma membrane"/>
    <property type="evidence" value="ECO:0007669"/>
    <property type="project" value="UniProtKB-SubCell"/>
</dbReference>
<gene>
    <name evidence="20" type="ORF">SAMN05443432_10558</name>
</gene>
<organism evidence="20 21">
    <name type="scientific">Roseovarius litoreus</name>
    <dbReference type="NCBI Taxonomy" id="1155722"/>
    <lineage>
        <taxon>Bacteria</taxon>
        <taxon>Pseudomonadati</taxon>
        <taxon>Pseudomonadota</taxon>
        <taxon>Alphaproteobacteria</taxon>
        <taxon>Rhodobacterales</taxon>
        <taxon>Roseobacteraceae</taxon>
        <taxon>Roseovarius</taxon>
    </lineage>
</organism>
<keyword evidence="5" id="KW-0997">Cell inner membrane</keyword>